<dbReference type="GO" id="GO:0016020">
    <property type="term" value="C:membrane"/>
    <property type="evidence" value="ECO:0007669"/>
    <property type="project" value="UniProtKB-SubCell"/>
</dbReference>
<evidence type="ECO:0000256" key="8">
    <source>
        <dbReference type="ARBA" id="ARBA00023288"/>
    </source>
</evidence>
<comment type="caution">
    <text evidence="18">The sequence shown here is derived from an EMBL/GenBank/DDBJ whole genome shotgun (WGS) entry which is preliminary data.</text>
</comment>
<feature type="region of interest" description="Disordered" evidence="14">
    <location>
        <begin position="825"/>
        <end position="892"/>
    </location>
</feature>
<feature type="compositionally biased region" description="Pro residues" evidence="14">
    <location>
        <begin position="1152"/>
        <end position="1161"/>
    </location>
</feature>
<feature type="compositionally biased region" description="Polar residues" evidence="14">
    <location>
        <begin position="796"/>
        <end position="805"/>
    </location>
</feature>
<feature type="domain" description="Ataxin-10" evidence="17">
    <location>
        <begin position="1220"/>
        <end position="1318"/>
    </location>
</feature>
<keyword evidence="19" id="KW-1185">Reference proteome</keyword>
<dbReference type="GO" id="GO:0051301">
    <property type="term" value="P:cell division"/>
    <property type="evidence" value="ECO:0007669"/>
    <property type="project" value="UniProtKB-KW"/>
</dbReference>
<dbReference type="SUPFAM" id="SSF48371">
    <property type="entry name" value="ARM repeat"/>
    <property type="match status" value="1"/>
</dbReference>
<dbReference type="PANTHER" id="PTHR13255:SF0">
    <property type="entry name" value="ATAXIN-10"/>
    <property type="match status" value="1"/>
</dbReference>
<sequence>MGALRTVALVILSISAFVFVALFGRLPVFRKTPIAFLYRLLWVYLPNGIAWIDSRLLGGWLVRAWSRSGSYILHENHPLVLMFFIGLLMIGEGFFLPVAWPRMSSTHHFWVPGVVILPYVLLYKSVVTKPFVTSENHAEEMKRYPYDRVLFHPGHLCSTCEFLKPARSKHCSLCQACVSRHDHHCVWLMNCVGANNYKYFLSLLLAVSILLIYGTLLGYSLLWQTLREIVPLDVQAAMKSWSMYLHVWSIVITRDPKIGTVTLLMLMTAPLAVAFLAYHTYLIWAGMTTNESAKWADWKEDVADGFVFKAKRSQIQGAPSHVDLSDHPWPVQSDQILVTGGQPPLAGYILEDTSNRVSYRGDPNQSRPIDPQWVELHSIRDLDNLYDMGFRRNLKDALGLNPLCTPAELMLKVILAGTLSHYETRGMIDDKRLEHMLAAGKQILYKTHQESEVRHNLGMSPDIWTGLTDVLTKAIPVLESQSFAWKSPRAALEHSSSNLIAYNYFSLVKDIERLNDLCTIARNLLATTKKAQNLAAEKGFDQRILALIDTCVRVTARGFDGETNPRNEERWQKVVNLYKRLLITCLQYLHNFIMHNEHRKMVLWLDLFGYHSTADTNIIQPKEALDSTARIEGVAPIVKIGERVINPPIRALYDQTAEDLLLETIAKFPREPSTIKEEAAMLLLANIKDHMEKILGRDLTDIQEMGRDPEQVKYIRAALTSILGAKVDGWSDLQERARELPPALPEEEEHEATKKKTILTIDRSMTAGFPRLCWADLPEVNDYSVDAPVTEDDTSMPRSSQSAAETLQEAKDELMARLQEASQIGDDGADYDHGDAGTVGEDDAHSLEGHADGSVDEDDEEDGDDIDRGDDGEDLDDDEDDDDYRGRPGDQQRGLLTDIPLVLGPAEIEALPMIIQAGIVDSFGLKGGERNGSRNMQALRCHILLTQETGRNLLRELLIFIAAWDLPDDELYFKMMVQIMEAVLRNGLMSHAYSDFGQPKDIISPAQAVVIKILTHIFRAKYSPASVSGSMQGSVPRTPSPLSRVDILTVRYIFTIFRGNIIPETCALIYLQGQIRAERALPEDFPLNLWDMERVYEGVYQFLEFFAVLTENNDWKNLLVKWEIVYDLVTLIKELEASIPKGQLSSLSFGSVPPPPPPPRSTSPNDYSKPASPTPVAVERPYDPSDPADPLDSHAGSVDSRPESPPITEDPSEFEWRNLKKLVVLVLSSLVWKCPEVQEQIRRYGGVEAILMCTSFDSNNPYIKEHAVMCLKFLLEGNRENQRLVEELEAREVVKDDGGVLERSGYEAMIDQAGKLAIRPKDASA</sequence>
<reference evidence="18" key="2">
    <citation type="journal article" date="2023" name="IMA Fungus">
        <title>Comparative genomic study of the Penicillium genus elucidates a diverse pangenome and 15 lateral gene transfer events.</title>
        <authorList>
            <person name="Petersen C."/>
            <person name="Sorensen T."/>
            <person name="Nielsen M.R."/>
            <person name="Sondergaard T.E."/>
            <person name="Sorensen J.L."/>
            <person name="Fitzpatrick D.A."/>
            <person name="Frisvad J.C."/>
            <person name="Nielsen K.L."/>
        </authorList>
    </citation>
    <scope>NUCLEOTIDE SEQUENCE</scope>
    <source>
        <strain evidence="18">IBT 16125</strain>
    </source>
</reference>
<evidence type="ECO:0000259" key="17">
    <source>
        <dbReference type="Pfam" id="PF09759"/>
    </source>
</evidence>
<proteinExistence type="inferred from homology"/>
<feature type="domain" description="Palmitoyltransferase DHHC" evidence="16">
    <location>
        <begin position="153"/>
        <end position="295"/>
    </location>
</feature>
<organism evidence="18 19">
    <name type="scientific">Penicillium daleae</name>
    <dbReference type="NCBI Taxonomy" id="63821"/>
    <lineage>
        <taxon>Eukaryota</taxon>
        <taxon>Fungi</taxon>
        <taxon>Dikarya</taxon>
        <taxon>Ascomycota</taxon>
        <taxon>Pezizomycotina</taxon>
        <taxon>Eurotiomycetes</taxon>
        <taxon>Eurotiomycetidae</taxon>
        <taxon>Eurotiales</taxon>
        <taxon>Aspergillaceae</taxon>
        <taxon>Penicillium</taxon>
    </lineage>
</organism>
<dbReference type="PANTHER" id="PTHR13255">
    <property type="entry name" value="ATAXIN-10"/>
    <property type="match status" value="1"/>
</dbReference>
<dbReference type="PROSITE" id="PS50216">
    <property type="entry name" value="DHHC"/>
    <property type="match status" value="1"/>
</dbReference>
<evidence type="ECO:0000256" key="6">
    <source>
        <dbReference type="ARBA" id="ARBA00023136"/>
    </source>
</evidence>
<evidence type="ECO:0000256" key="10">
    <source>
        <dbReference type="ARBA" id="ARBA00044746"/>
    </source>
</evidence>
<keyword evidence="8" id="KW-0449">Lipoprotein</keyword>
<accession>A0AAD6CEZ3</accession>
<evidence type="ECO:0000256" key="3">
    <source>
        <dbReference type="ARBA" id="ARBA00022618"/>
    </source>
</evidence>
<dbReference type="InterPro" id="IPR019156">
    <property type="entry name" value="Ataxin-10_domain"/>
</dbReference>
<dbReference type="InterPro" id="IPR016024">
    <property type="entry name" value="ARM-type_fold"/>
</dbReference>
<feature type="region of interest" description="Disordered" evidence="14">
    <location>
        <begin position="785"/>
        <end position="809"/>
    </location>
</feature>
<dbReference type="InterPro" id="IPR051374">
    <property type="entry name" value="Ataxin-10/CTR86_families"/>
</dbReference>
<feature type="compositionally biased region" description="Acidic residues" evidence="14">
    <location>
        <begin position="854"/>
        <end position="883"/>
    </location>
</feature>
<keyword evidence="4 15" id="KW-0812">Transmembrane</keyword>
<dbReference type="Pfam" id="PF09759">
    <property type="entry name" value="Atx10homo_assoc"/>
    <property type="match status" value="1"/>
</dbReference>
<feature type="transmembrane region" description="Helical" evidence="15">
    <location>
        <begin position="263"/>
        <end position="284"/>
    </location>
</feature>
<feature type="transmembrane region" description="Helical" evidence="15">
    <location>
        <begin position="6"/>
        <end position="24"/>
    </location>
</feature>
<evidence type="ECO:0000256" key="7">
    <source>
        <dbReference type="ARBA" id="ARBA00023139"/>
    </source>
</evidence>
<evidence type="ECO:0000256" key="14">
    <source>
        <dbReference type="SAM" id="MobiDB-lite"/>
    </source>
</evidence>
<comment type="function">
    <text evidence="10">May play a role in the regulation of cytokinesis.</text>
</comment>
<evidence type="ECO:0000256" key="9">
    <source>
        <dbReference type="ARBA" id="ARBA00023306"/>
    </source>
</evidence>
<keyword evidence="7" id="KW-0564">Palmitate</keyword>
<dbReference type="GO" id="GO:0019706">
    <property type="term" value="F:protein-cysteine S-palmitoyltransferase activity"/>
    <property type="evidence" value="ECO:0007669"/>
    <property type="project" value="UniProtKB-EC"/>
</dbReference>
<feature type="region of interest" description="Disordered" evidence="14">
    <location>
        <begin position="1148"/>
        <end position="1211"/>
    </location>
</feature>
<gene>
    <name evidence="18" type="ORF">N7458_002252</name>
</gene>
<evidence type="ECO:0000259" key="16">
    <source>
        <dbReference type="Pfam" id="PF01529"/>
    </source>
</evidence>
<evidence type="ECO:0000313" key="19">
    <source>
        <dbReference type="Proteomes" id="UP001213681"/>
    </source>
</evidence>
<reference evidence="18" key="1">
    <citation type="submission" date="2022-12" db="EMBL/GenBank/DDBJ databases">
        <authorList>
            <person name="Petersen C."/>
        </authorList>
    </citation>
    <scope>NUCLEOTIDE SEQUENCE</scope>
    <source>
        <strain evidence="18">IBT 16125</strain>
    </source>
</reference>
<dbReference type="Gene3D" id="1.25.10.10">
    <property type="entry name" value="Leucine-rich Repeat Variant"/>
    <property type="match status" value="1"/>
</dbReference>
<protein>
    <recommendedName>
        <fullName evidence="11">Ataxin-10 homolog</fullName>
    </recommendedName>
    <alternativeName>
        <fullName evidence="12">Copper transport protein 86</fullName>
    </alternativeName>
</protein>
<evidence type="ECO:0000256" key="1">
    <source>
        <dbReference type="ARBA" id="ARBA00004141"/>
    </source>
</evidence>
<dbReference type="RefSeq" id="XP_056769742.1">
    <property type="nucleotide sequence ID" value="XM_056905635.1"/>
</dbReference>
<comment type="subcellular location">
    <subcellularLocation>
        <location evidence="1">Membrane</location>
        <topology evidence="1">Multi-pass membrane protein</topology>
    </subcellularLocation>
</comment>
<evidence type="ECO:0000256" key="2">
    <source>
        <dbReference type="ARBA" id="ARBA00008384"/>
    </source>
</evidence>
<evidence type="ECO:0000256" key="12">
    <source>
        <dbReference type="ARBA" id="ARBA00044805"/>
    </source>
</evidence>
<dbReference type="GeneID" id="81595878"/>
<name>A0AAD6CEZ3_9EURO</name>
<feature type="transmembrane region" description="Helical" evidence="15">
    <location>
        <begin position="77"/>
        <end position="97"/>
    </location>
</feature>
<dbReference type="GO" id="GO:0005829">
    <property type="term" value="C:cytosol"/>
    <property type="evidence" value="ECO:0007669"/>
    <property type="project" value="TreeGrafter"/>
</dbReference>
<dbReference type="InterPro" id="IPR011989">
    <property type="entry name" value="ARM-like"/>
</dbReference>
<feature type="transmembrane region" description="Helical" evidence="15">
    <location>
        <begin position="109"/>
        <end position="126"/>
    </location>
</feature>
<keyword evidence="6 15" id="KW-0472">Membrane</keyword>
<keyword evidence="3" id="KW-0132">Cell division</keyword>
<dbReference type="EMBL" id="JAPVEA010000002">
    <property type="protein sequence ID" value="KAJ5460700.1"/>
    <property type="molecule type" value="Genomic_DNA"/>
</dbReference>
<feature type="compositionally biased region" description="Basic and acidic residues" evidence="14">
    <location>
        <begin position="842"/>
        <end position="853"/>
    </location>
</feature>
<keyword evidence="5 15" id="KW-1133">Transmembrane helix</keyword>
<comment type="similarity">
    <text evidence="2">Belongs to the ataxin-10 family.</text>
</comment>
<dbReference type="Proteomes" id="UP001213681">
    <property type="component" value="Unassembled WGS sequence"/>
</dbReference>
<dbReference type="Pfam" id="PF01529">
    <property type="entry name" value="DHHC"/>
    <property type="match status" value="1"/>
</dbReference>
<evidence type="ECO:0000256" key="15">
    <source>
        <dbReference type="SAM" id="Phobius"/>
    </source>
</evidence>
<comment type="catalytic activity">
    <reaction evidence="13">
        <text>L-cysteinyl-[protein] + hexadecanoyl-CoA = S-hexadecanoyl-L-cysteinyl-[protein] + CoA</text>
        <dbReference type="Rhea" id="RHEA:36683"/>
        <dbReference type="Rhea" id="RHEA-COMP:10131"/>
        <dbReference type="Rhea" id="RHEA-COMP:11032"/>
        <dbReference type="ChEBI" id="CHEBI:29950"/>
        <dbReference type="ChEBI" id="CHEBI:57287"/>
        <dbReference type="ChEBI" id="CHEBI:57379"/>
        <dbReference type="ChEBI" id="CHEBI:74151"/>
        <dbReference type="EC" id="2.3.1.225"/>
    </reaction>
</comment>
<evidence type="ECO:0000256" key="4">
    <source>
        <dbReference type="ARBA" id="ARBA00022692"/>
    </source>
</evidence>
<feature type="transmembrane region" description="Helical" evidence="15">
    <location>
        <begin position="199"/>
        <end position="222"/>
    </location>
</feature>
<evidence type="ECO:0000313" key="18">
    <source>
        <dbReference type="EMBL" id="KAJ5460700.1"/>
    </source>
</evidence>
<evidence type="ECO:0000256" key="11">
    <source>
        <dbReference type="ARBA" id="ARBA00044801"/>
    </source>
</evidence>
<keyword evidence="9" id="KW-0131">Cell cycle</keyword>
<evidence type="ECO:0000256" key="5">
    <source>
        <dbReference type="ARBA" id="ARBA00022989"/>
    </source>
</evidence>
<dbReference type="InterPro" id="IPR001594">
    <property type="entry name" value="Palmitoyltrfase_DHHC"/>
</dbReference>
<evidence type="ECO:0000256" key="13">
    <source>
        <dbReference type="ARBA" id="ARBA00048048"/>
    </source>
</evidence>